<gene>
    <name evidence="3" type="ORF">K7432_002548</name>
</gene>
<accession>A0ABR2W7U0</accession>
<comment type="caution">
    <text evidence="3">The sequence shown here is derived from an EMBL/GenBank/DDBJ whole genome shotgun (WGS) entry which is preliminary data.</text>
</comment>
<name>A0ABR2W7U0_9FUNG</name>
<dbReference type="Proteomes" id="UP001479436">
    <property type="component" value="Unassembled WGS sequence"/>
</dbReference>
<keyword evidence="2" id="KW-0812">Transmembrane</keyword>
<sequence>MSSITSTPTSAIIATSTYSPSVSYPTATPPPSKPDDFASVSFFGQYLSFSPLFLTLIIITLILILIVTIIHLYRENCRRKLAKKCTQQTVDQYTSHVLENSPVNDVLPSYSSAGCEPAVPEAVVQNISRQAYESIIDMSRYQPTNVTNPPVTSQLPPAYEQLEETTPSPSYVRPSQ</sequence>
<keyword evidence="2" id="KW-1133">Transmembrane helix</keyword>
<evidence type="ECO:0000256" key="2">
    <source>
        <dbReference type="SAM" id="Phobius"/>
    </source>
</evidence>
<feature type="compositionally biased region" description="Polar residues" evidence="1">
    <location>
        <begin position="143"/>
        <end position="155"/>
    </location>
</feature>
<evidence type="ECO:0000313" key="4">
    <source>
        <dbReference type="Proteomes" id="UP001479436"/>
    </source>
</evidence>
<organism evidence="3 4">
    <name type="scientific">Basidiobolus ranarum</name>
    <dbReference type="NCBI Taxonomy" id="34480"/>
    <lineage>
        <taxon>Eukaryota</taxon>
        <taxon>Fungi</taxon>
        <taxon>Fungi incertae sedis</taxon>
        <taxon>Zoopagomycota</taxon>
        <taxon>Entomophthoromycotina</taxon>
        <taxon>Basidiobolomycetes</taxon>
        <taxon>Basidiobolales</taxon>
        <taxon>Basidiobolaceae</taxon>
        <taxon>Basidiobolus</taxon>
    </lineage>
</organism>
<keyword evidence="2" id="KW-0472">Membrane</keyword>
<dbReference type="EMBL" id="JASJQH010006945">
    <property type="protein sequence ID" value="KAK9722601.1"/>
    <property type="molecule type" value="Genomic_DNA"/>
</dbReference>
<feature type="transmembrane region" description="Helical" evidence="2">
    <location>
        <begin position="52"/>
        <end position="73"/>
    </location>
</feature>
<reference evidence="3 4" key="1">
    <citation type="submission" date="2023-04" db="EMBL/GenBank/DDBJ databases">
        <title>Genome of Basidiobolus ranarum AG-B5.</title>
        <authorList>
            <person name="Stajich J.E."/>
            <person name="Carter-House D."/>
            <person name="Gryganskyi A."/>
        </authorList>
    </citation>
    <scope>NUCLEOTIDE SEQUENCE [LARGE SCALE GENOMIC DNA]</scope>
    <source>
        <strain evidence="3 4">AG-B5</strain>
    </source>
</reference>
<proteinExistence type="predicted"/>
<evidence type="ECO:0000313" key="3">
    <source>
        <dbReference type="EMBL" id="KAK9722601.1"/>
    </source>
</evidence>
<keyword evidence="4" id="KW-1185">Reference proteome</keyword>
<protein>
    <submittedName>
        <fullName evidence="3">Uncharacterized protein</fullName>
    </submittedName>
</protein>
<feature type="region of interest" description="Disordered" evidence="1">
    <location>
        <begin position="143"/>
        <end position="176"/>
    </location>
</feature>
<feature type="compositionally biased region" description="Polar residues" evidence="1">
    <location>
        <begin position="164"/>
        <end position="176"/>
    </location>
</feature>
<evidence type="ECO:0000256" key="1">
    <source>
        <dbReference type="SAM" id="MobiDB-lite"/>
    </source>
</evidence>